<keyword evidence="3" id="KW-1185">Reference proteome</keyword>
<reference evidence="3" key="1">
    <citation type="journal article" date="2019" name="Int. J. Syst. Evol. Microbiol.">
        <title>The Global Catalogue of Microorganisms (GCM) 10K type strain sequencing project: providing services to taxonomists for standard genome sequencing and annotation.</title>
        <authorList>
            <consortium name="The Broad Institute Genomics Platform"/>
            <consortium name="The Broad Institute Genome Sequencing Center for Infectious Disease"/>
            <person name="Wu L."/>
            <person name="Ma J."/>
        </authorList>
    </citation>
    <scope>NUCLEOTIDE SEQUENCE [LARGE SCALE GENOMIC DNA]</scope>
    <source>
        <strain evidence="3">JCM 18298</strain>
    </source>
</reference>
<name>A0ABP9K2X8_9NOCA</name>
<keyword evidence="1" id="KW-1133">Transmembrane helix</keyword>
<proteinExistence type="predicted"/>
<evidence type="ECO:0000313" key="2">
    <source>
        <dbReference type="EMBL" id="GAA5048035.1"/>
    </source>
</evidence>
<accession>A0ABP9K2X8</accession>
<sequence>MSELEITVIVVVGTLALLGVVFWLLPWLLDRPVQVPGAVSVSELLERECHSAPKVPYTVEQAHRVMQLRIDCDTATCPAKYAAFWTVVDAGHATPDPRVVR</sequence>
<dbReference type="EMBL" id="BAABJM010000001">
    <property type="protein sequence ID" value="GAA5048035.1"/>
    <property type="molecule type" value="Genomic_DNA"/>
</dbReference>
<organism evidence="2 3">
    <name type="scientific">Nocardia callitridis</name>
    <dbReference type="NCBI Taxonomy" id="648753"/>
    <lineage>
        <taxon>Bacteria</taxon>
        <taxon>Bacillati</taxon>
        <taxon>Actinomycetota</taxon>
        <taxon>Actinomycetes</taxon>
        <taxon>Mycobacteriales</taxon>
        <taxon>Nocardiaceae</taxon>
        <taxon>Nocardia</taxon>
    </lineage>
</organism>
<comment type="caution">
    <text evidence="2">The sequence shown here is derived from an EMBL/GenBank/DDBJ whole genome shotgun (WGS) entry which is preliminary data.</text>
</comment>
<feature type="transmembrane region" description="Helical" evidence="1">
    <location>
        <begin position="6"/>
        <end position="25"/>
    </location>
</feature>
<evidence type="ECO:0000256" key="1">
    <source>
        <dbReference type="SAM" id="Phobius"/>
    </source>
</evidence>
<evidence type="ECO:0000313" key="3">
    <source>
        <dbReference type="Proteomes" id="UP001500603"/>
    </source>
</evidence>
<dbReference type="Proteomes" id="UP001500603">
    <property type="component" value="Unassembled WGS sequence"/>
</dbReference>
<protein>
    <submittedName>
        <fullName evidence="2">Uncharacterized protein</fullName>
    </submittedName>
</protein>
<keyword evidence="1" id="KW-0472">Membrane</keyword>
<gene>
    <name evidence="2" type="ORF">GCM10023318_15290</name>
</gene>
<dbReference type="RefSeq" id="WP_345494343.1">
    <property type="nucleotide sequence ID" value="NZ_BAABJM010000001.1"/>
</dbReference>
<keyword evidence="1" id="KW-0812">Transmembrane</keyword>